<dbReference type="SUPFAM" id="SSF53790">
    <property type="entry name" value="Tetrapyrrole methylase"/>
    <property type="match status" value="1"/>
</dbReference>
<dbReference type="SUPFAM" id="SSF63380">
    <property type="entry name" value="Riboflavin synthase domain-like"/>
    <property type="match status" value="1"/>
</dbReference>
<dbReference type="Pfam" id="PF00590">
    <property type="entry name" value="TP_methylase"/>
    <property type="match status" value="1"/>
</dbReference>
<dbReference type="InterPro" id="IPR035996">
    <property type="entry name" value="4pyrrol_Methylase_sf"/>
</dbReference>
<accession>A0A507EAR7</accession>
<dbReference type="SUPFAM" id="SSF75615">
    <property type="entry name" value="Siroheme synthase middle domains-like"/>
    <property type="match status" value="1"/>
</dbReference>
<dbReference type="PANTHER" id="PTHR19384">
    <property type="entry name" value="NITRIC OXIDE SYNTHASE-RELATED"/>
    <property type="match status" value="1"/>
</dbReference>
<evidence type="ECO:0000313" key="16">
    <source>
        <dbReference type="Proteomes" id="UP000318582"/>
    </source>
</evidence>
<dbReference type="Gene3D" id="3.40.50.970">
    <property type="match status" value="1"/>
</dbReference>
<dbReference type="GO" id="GO:0005829">
    <property type="term" value="C:cytosol"/>
    <property type="evidence" value="ECO:0007669"/>
    <property type="project" value="TreeGrafter"/>
</dbReference>
<dbReference type="InterPro" id="IPR033412">
    <property type="entry name" value="PFOR_II"/>
</dbReference>
<keyword evidence="6" id="KW-0479">Metal-binding</keyword>
<dbReference type="InterPro" id="IPR001433">
    <property type="entry name" value="OxRdtase_FAD/NAD-bd"/>
</dbReference>
<gene>
    <name evidence="15" type="ORF">PhCBS80983_g02026</name>
</gene>
<evidence type="ECO:0000256" key="6">
    <source>
        <dbReference type="ARBA" id="ARBA00022723"/>
    </source>
</evidence>
<evidence type="ECO:0000256" key="10">
    <source>
        <dbReference type="ARBA" id="ARBA00023014"/>
    </source>
</evidence>
<feature type="domain" description="FAD-binding FR-type" evidence="14">
    <location>
        <begin position="1049"/>
        <end position="1278"/>
    </location>
</feature>
<evidence type="ECO:0000256" key="12">
    <source>
        <dbReference type="ARBA" id="ARBA00023244"/>
    </source>
</evidence>
<dbReference type="InterPro" id="IPR001709">
    <property type="entry name" value="Flavoprot_Pyr_Nucl_cyt_Rdtase"/>
</dbReference>
<dbReference type="Gene3D" id="3.30.160.110">
    <property type="entry name" value="Siroheme synthase, domain 2"/>
    <property type="match status" value="1"/>
</dbReference>
<dbReference type="STRING" id="109895.A0A507EAR7"/>
<dbReference type="Pfam" id="PF00175">
    <property type="entry name" value="NAD_binding_1"/>
    <property type="match status" value="1"/>
</dbReference>
<dbReference type="GO" id="GO:0019354">
    <property type="term" value="P:siroheme biosynthetic process"/>
    <property type="evidence" value="ECO:0007669"/>
    <property type="project" value="UniProtKB-UniPathway"/>
</dbReference>
<keyword evidence="8" id="KW-0560">Oxidoreductase</keyword>
<dbReference type="InterPro" id="IPR009014">
    <property type="entry name" value="Transketo_C/PFOR_II"/>
</dbReference>
<dbReference type="Pfam" id="PF01855">
    <property type="entry name" value="POR_N"/>
    <property type="match status" value="1"/>
</dbReference>
<dbReference type="CDD" id="cd07034">
    <property type="entry name" value="TPP_PYR_PFOR_IOR-alpha_like"/>
    <property type="match status" value="1"/>
</dbReference>
<dbReference type="InterPro" id="IPR019752">
    <property type="entry name" value="Pyrv/ketoisovalerate_OxRed_cat"/>
</dbReference>
<dbReference type="GO" id="GO:0051539">
    <property type="term" value="F:4 iron, 4 sulfur cluster binding"/>
    <property type="evidence" value="ECO:0007669"/>
    <property type="project" value="UniProtKB-KW"/>
</dbReference>
<dbReference type="SUPFAM" id="SSF53323">
    <property type="entry name" value="Pyruvate-ferredoxin oxidoreductase, PFOR, domain III"/>
    <property type="match status" value="1"/>
</dbReference>
<dbReference type="EC" id="1.3.1.76" evidence="3"/>
<dbReference type="SUPFAM" id="SSF52518">
    <property type="entry name" value="Thiamin diphosphate-binding fold (THDP-binding)"/>
    <property type="match status" value="1"/>
</dbReference>
<keyword evidence="10" id="KW-0411">Iron-sulfur</keyword>
<dbReference type="SUPFAM" id="SSF51735">
    <property type="entry name" value="NAD(P)-binding Rossmann-fold domains"/>
    <property type="match status" value="1"/>
</dbReference>
<dbReference type="InterPro" id="IPR014777">
    <property type="entry name" value="4pyrrole_Mease_sub1"/>
</dbReference>
<dbReference type="SUPFAM" id="SSF52922">
    <property type="entry name" value="TK C-terminal domain-like"/>
    <property type="match status" value="1"/>
</dbReference>
<dbReference type="InterPro" id="IPR006367">
    <property type="entry name" value="Sirohaem_synthase_N"/>
</dbReference>
<dbReference type="FunFam" id="3.40.50.920:FF:000007">
    <property type="entry name" value="Pyruvate:ferredoxin (Flavodoxin) oxidoreductase"/>
    <property type="match status" value="1"/>
</dbReference>
<evidence type="ECO:0000256" key="8">
    <source>
        <dbReference type="ARBA" id="ARBA00023002"/>
    </source>
</evidence>
<dbReference type="InterPro" id="IPR028281">
    <property type="entry name" value="Sirohaem_synthase_central"/>
</dbReference>
<reference evidence="15 16" key="1">
    <citation type="journal article" date="2019" name="Sci. Rep.">
        <title>Comparative genomics of chytrid fungi reveal insights into the obligate biotrophic and pathogenic lifestyle of Synchytrium endobioticum.</title>
        <authorList>
            <person name="van de Vossenberg B.T.L.H."/>
            <person name="Warris S."/>
            <person name="Nguyen H.D.T."/>
            <person name="van Gent-Pelzer M.P.E."/>
            <person name="Joly D.L."/>
            <person name="van de Geest H.C."/>
            <person name="Bonants P.J.M."/>
            <person name="Smith D.S."/>
            <person name="Levesque C.A."/>
            <person name="van der Lee T.A.J."/>
        </authorList>
    </citation>
    <scope>NUCLEOTIDE SEQUENCE [LARGE SCALE GENOMIC DNA]</scope>
    <source>
        <strain evidence="15 16">CBS 809.83</strain>
    </source>
</reference>
<keyword evidence="12" id="KW-0627">Porphyrin biosynthesis</keyword>
<evidence type="ECO:0000259" key="14">
    <source>
        <dbReference type="PROSITE" id="PS51384"/>
    </source>
</evidence>
<keyword evidence="4" id="KW-0004">4Fe-4S</keyword>
<dbReference type="Pfam" id="PF13241">
    <property type="entry name" value="NAD_binding_7"/>
    <property type="match status" value="1"/>
</dbReference>
<dbReference type="Pfam" id="PF00667">
    <property type="entry name" value="FAD_binding_1"/>
    <property type="match status" value="1"/>
</dbReference>
<dbReference type="Pfam" id="PF01558">
    <property type="entry name" value="POR"/>
    <property type="match status" value="1"/>
</dbReference>
<organism evidence="15 16">
    <name type="scientific">Powellomyces hirtus</name>
    <dbReference type="NCBI Taxonomy" id="109895"/>
    <lineage>
        <taxon>Eukaryota</taxon>
        <taxon>Fungi</taxon>
        <taxon>Fungi incertae sedis</taxon>
        <taxon>Chytridiomycota</taxon>
        <taxon>Chytridiomycota incertae sedis</taxon>
        <taxon>Chytridiomycetes</taxon>
        <taxon>Spizellomycetales</taxon>
        <taxon>Powellomycetaceae</taxon>
        <taxon>Powellomyces</taxon>
    </lineage>
</organism>
<keyword evidence="16" id="KW-1185">Reference proteome</keyword>
<sequence>MMGQPTLKDDGVVPPARGGASLILAWNIPGKNVLVLGSNEIAAQRVLYALEADAHVSVVLTKEDSPVSPALQSRISRGDVTFHSRAFSDKDLENKSLVMVANHTDPALARYVATLCRHRRIPVNVADAPDLSDFWFMSTYRDHALQVAVSTNGSGPKIATKLRQRIADTLPADAGLAIENLAAVRNHLRAATAFNDDDHARRLAFVSRLSESWTFEELAKLTLTDIEKIGDIYRNGGDYVAPPRGSTTPASVASLQYIVAGGDPDLLTRGAYNSLSSAAVVVADSAVPQDILDIVSGHLVVLKKGQSQIMDTVLPALQRDRGTVVRLVAGEGALPTSVTEEIAFFRETGYKVRVFPSAAPLEHAPAALTKQLSEPSVFAAAETHASATFKALPVIAPSHGRIGTVRQVDGITAAAHVAYALSDLSFIYPVSTAGDVGRVMQNWADANTLNAFGKCHKVVPMSTRSGAASAVHGALSTGSAVTAVLSSEALTLMIPSMYEIARSKQPVVFHVAAQTLGPDAFDLVPDISHVVAASYTGFALLGSASVQESHDLALVAHVAARWARTPVLHFLDGTRVAREISTSKLVDYDQLKSLVHPGKAATGDVVSAIDAAMKALEESFGQRYRLFQYSGAADAETVVVALGPAAALAHQSAAKIGGKVGVLNVRLLRPWSAQHFIEALPKSVKKLVVVEQSGSNGSGHGPLFLDVTACFYTQAWTGPTPVVLSGRFATDSASFHPAAVEALLRNALSARPDFEFVMSAEKHVTTDRDAPYQSTGVNQAVLWDLQETHTAHATEDILGYIASAGQSVQSYTAHGDAQIDPVSTSYIRYSNNVEVPPAPHLIHSAQYAAVHDLSLLKRYNVARSVARGGILLLNTHLAGADLLKEIPDAVRREIATRNLRVKMVDADGVARNWTLFKGKATEYVKLILTAVFLKLAPEMDFARGIKELGTKIVQTEPDRSILATKLGAVQRALASIHDVSITAPEQAACPDEEQLPRHVGNSINFPKLALSDAEDSDPTGRVVPRHEAIWPALFPETYHTAKNLRPDVEGAFKVTVTENRRVTPLDYDRNVFHMEMDIRNTGLKYEIGEALGVHGHNDPEAVQVFLNEYGLNGDDVVVVERGDKAGTEVRTVSQMFTQVLDVFGKPGRKFYQALLPFSGPHHAALYDLISDADAMQTYVDEETPTYADLLLQFTNPATRPTANELLALIPAIKPRHYSISSAQSMHPDSVHLLVVLVDWTTKKSNASRFGHCTRYLLNAPIGTQITVTVKPSVMKLPPSMAAPVIMAGLGTGMAPFRAFVQERAYWKSKGKHVGPMSLYFGSRHRTMEFLYGEEMEAYHADGVLTHLRTAFSRDQREKIYIQHRIQQDGEVLKEWMVDDHHNVKQDTINNTNELANVTAGGGAFYLCGPTWPVPDVRDALLSAFKGDGHMTQERAEEYLEELKETERYVLEVY</sequence>
<dbReference type="GO" id="GO:0043115">
    <property type="term" value="F:precorrin-2 dehydrogenase activity"/>
    <property type="evidence" value="ECO:0007669"/>
    <property type="project" value="UniProtKB-EC"/>
</dbReference>
<protein>
    <recommendedName>
        <fullName evidence="3">precorrin-2 dehydrogenase</fullName>
        <ecNumber evidence="3">1.3.1.76</ecNumber>
    </recommendedName>
</protein>
<dbReference type="Gene3D" id="3.40.920.10">
    <property type="entry name" value="Pyruvate-ferredoxin oxidoreductase, PFOR, domain III"/>
    <property type="match status" value="1"/>
</dbReference>
<dbReference type="GO" id="GO:0004783">
    <property type="term" value="F:sulfite reductase (NADPH) activity"/>
    <property type="evidence" value="ECO:0007669"/>
    <property type="project" value="TreeGrafter"/>
</dbReference>
<comment type="catalytic activity">
    <reaction evidence="13">
        <text>precorrin-2 + NAD(+) = sirohydrochlorin + NADH + 2 H(+)</text>
        <dbReference type="Rhea" id="RHEA:15613"/>
        <dbReference type="ChEBI" id="CHEBI:15378"/>
        <dbReference type="ChEBI" id="CHEBI:57540"/>
        <dbReference type="ChEBI" id="CHEBI:57945"/>
        <dbReference type="ChEBI" id="CHEBI:58351"/>
        <dbReference type="ChEBI" id="CHEBI:58827"/>
        <dbReference type="EC" id="1.3.1.76"/>
    </reaction>
</comment>
<keyword evidence="9" id="KW-0408">Iron</keyword>
<dbReference type="InterPro" id="IPR002869">
    <property type="entry name" value="Pyrv_flavodox_OxRed_cen"/>
</dbReference>
<evidence type="ECO:0000256" key="9">
    <source>
        <dbReference type="ARBA" id="ARBA00023004"/>
    </source>
</evidence>
<keyword evidence="5" id="KW-0285">Flavoprotein</keyword>
<dbReference type="InterPro" id="IPR017938">
    <property type="entry name" value="Riboflavin_synthase-like_b-brl"/>
</dbReference>
<dbReference type="InterPro" id="IPR036291">
    <property type="entry name" value="NAD(P)-bd_dom_sf"/>
</dbReference>
<evidence type="ECO:0000256" key="7">
    <source>
        <dbReference type="ARBA" id="ARBA00022827"/>
    </source>
</evidence>
<dbReference type="Gene3D" id="3.40.50.720">
    <property type="entry name" value="NAD(P)-binding Rossmann-like Domain"/>
    <property type="match status" value="1"/>
</dbReference>
<dbReference type="PROSITE" id="PS51384">
    <property type="entry name" value="FAD_FR"/>
    <property type="match status" value="1"/>
</dbReference>
<dbReference type="EMBL" id="QEAQ01000018">
    <property type="protein sequence ID" value="TPX60150.1"/>
    <property type="molecule type" value="Genomic_DNA"/>
</dbReference>
<dbReference type="Gene3D" id="1.20.990.10">
    <property type="entry name" value="NADPH-cytochrome p450 Reductase, Chain A, domain 3"/>
    <property type="match status" value="1"/>
</dbReference>
<comment type="cofactor">
    <cofactor evidence="1">
        <name>FAD</name>
        <dbReference type="ChEBI" id="CHEBI:57692"/>
    </cofactor>
</comment>
<dbReference type="InterPro" id="IPR000878">
    <property type="entry name" value="4pyrrol_Mease"/>
</dbReference>
<dbReference type="UniPathway" id="UPA00262">
    <property type="reaction ID" value="UER00222"/>
</dbReference>
<evidence type="ECO:0000256" key="13">
    <source>
        <dbReference type="ARBA" id="ARBA00047561"/>
    </source>
</evidence>
<dbReference type="GO" id="GO:0008168">
    <property type="term" value="F:methyltransferase activity"/>
    <property type="evidence" value="ECO:0007669"/>
    <property type="project" value="InterPro"/>
</dbReference>
<dbReference type="NCBIfam" id="TIGR01470">
    <property type="entry name" value="cysG_Nterm"/>
    <property type="match status" value="1"/>
</dbReference>
<dbReference type="Gene3D" id="3.40.50.80">
    <property type="entry name" value="Nucleotide-binding domain of ferredoxin-NADP reductase (FNR) module"/>
    <property type="match status" value="1"/>
</dbReference>
<dbReference type="Proteomes" id="UP000318582">
    <property type="component" value="Unassembled WGS sequence"/>
</dbReference>
<dbReference type="InterPro" id="IPR017927">
    <property type="entry name" value="FAD-bd_FR_type"/>
</dbReference>
<dbReference type="InterPro" id="IPR023173">
    <property type="entry name" value="NADPH_Cyt_P450_Rdtase_alpha"/>
</dbReference>
<dbReference type="PRINTS" id="PR00371">
    <property type="entry name" value="FPNCR"/>
</dbReference>
<dbReference type="Pfam" id="PF17147">
    <property type="entry name" value="PFOR_II"/>
    <property type="match status" value="1"/>
</dbReference>
<evidence type="ECO:0000313" key="15">
    <source>
        <dbReference type="EMBL" id="TPX60150.1"/>
    </source>
</evidence>
<dbReference type="InterPro" id="IPR002880">
    <property type="entry name" value="Pyrv_Fd/Flavodoxin_OxRdtase_N"/>
</dbReference>
<dbReference type="InterPro" id="IPR003097">
    <property type="entry name" value="CysJ-like_FAD-binding"/>
</dbReference>
<evidence type="ECO:0000256" key="3">
    <source>
        <dbReference type="ARBA" id="ARBA00012400"/>
    </source>
</evidence>
<dbReference type="Gene3D" id="3.40.50.920">
    <property type="match status" value="1"/>
</dbReference>
<keyword evidence="7" id="KW-0274">FAD</keyword>
<dbReference type="Gene3D" id="3.40.1010.10">
    <property type="entry name" value="Cobalt-precorrin-4 Transmethylase, Domain 1"/>
    <property type="match status" value="1"/>
</dbReference>
<dbReference type="GO" id="GO:0010181">
    <property type="term" value="F:FMN binding"/>
    <property type="evidence" value="ECO:0007669"/>
    <property type="project" value="TreeGrafter"/>
</dbReference>
<proteinExistence type="predicted"/>
<dbReference type="InterPro" id="IPR039261">
    <property type="entry name" value="FNR_nucleotide-bd"/>
</dbReference>
<evidence type="ECO:0000256" key="11">
    <source>
        <dbReference type="ARBA" id="ARBA00023027"/>
    </source>
</evidence>
<evidence type="ECO:0000256" key="2">
    <source>
        <dbReference type="ARBA" id="ARBA00005010"/>
    </source>
</evidence>
<dbReference type="GO" id="GO:0046872">
    <property type="term" value="F:metal ion binding"/>
    <property type="evidence" value="ECO:0007669"/>
    <property type="project" value="UniProtKB-KW"/>
</dbReference>
<dbReference type="CDD" id="cd06207">
    <property type="entry name" value="CyPoR_like"/>
    <property type="match status" value="1"/>
</dbReference>
<comment type="pathway">
    <text evidence="2">Porphyrin-containing compound metabolism; siroheme biosynthesis; sirohydrochlorin from precorrin-2: step 1/1.</text>
</comment>
<dbReference type="InterPro" id="IPR029061">
    <property type="entry name" value="THDP-binding"/>
</dbReference>
<dbReference type="Pfam" id="PF14823">
    <property type="entry name" value="Sirohm_synth_C"/>
    <property type="match status" value="1"/>
</dbReference>
<comment type="caution">
    <text evidence="15">The sequence shown here is derived from an EMBL/GenBank/DDBJ whole genome shotgun (WGS) entry which is preliminary data.</text>
</comment>
<dbReference type="Pfam" id="PF14824">
    <property type="entry name" value="Sirohm_synth_M"/>
    <property type="match status" value="1"/>
</dbReference>
<evidence type="ECO:0000256" key="1">
    <source>
        <dbReference type="ARBA" id="ARBA00001974"/>
    </source>
</evidence>
<keyword evidence="11" id="KW-0520">NAD</keyword>
<dbReference type="GO" id="GO:0050660">
    <property type="term" value="F:flavin adenine dinucleotide binding"/>
    <property type="evidence" value="ECO:0007669"/>
    <property type="project" value="TreeGrafter"/>
</dbReference>
<dbReference type="InterPro" id="IPR028162">
    <property type="entry name" value="Met8_C"/>
</dbReference>
<dbReference type="Gene3D" id="2.40.30.10">
    <property type="entry name" value="Translation factors"/>
    <property type="match status" value="1"/>
</dbReference>
<dbReference type="GO" id="GO:0016903">
    <property type="term" value="F:oxidoreductase activity, acting on the aldehyde or oxo group of donors"/>
    <property type="evidence" value="ECO:0007669"/>
    <property type="project" value="InterPro"/>
</dbReference>
<dbReference type="SUPFAM" id="SSF52343">
    <property type="entry name" value="Ferredoxin reductase-like, C-terminal NADP-linked domain"/>
    <property type="match status" value="1"/>
</dbReference>
<dbReference type="PANTHER" id="PTHR19384:SF109">
    <property type="entry name" value="SULFITE REDUCTASE [NADPH] FLAVOPROTEIN COMPONENT"/>
    <property type="match status" value="1"/>
</dbReference>
<evidence type="ECO:0000256" key="4">
    <source>
        <dbReference type="ARBA" id="ARBA00022485"/>
    </source>
</evidence>
<evidence type="ECO:0000256" key="5">
    <source>
        <dbReference type="ARBA" id="ARBA00022630"/>
    </source>
</evidence>
<name>A0A507EAR7_9FUNG</name>